<accession>A0A165B2B2</accession>
<evidence type="ECO:0000313" key="2">
    <source>
        <dbReference type="Proteomes" id="UP000077266"/>
    </source>
</evidence>
<dbReference type="Proteomes" id="UP000077266">
    <property type="component" value="Unassembled WGS sequence"/>
</dbReference>
<gene>
    <name evidence="1" type="ORF">EXIGLDRAFT_454319</name>
</gene>
<keyword evidence="2" id="KW-1185">Reference proteome</keyword>
<protein>
    <submittedName>
        <fullName evidence="1">Uncharacterized protein</fullName>
    </submittedName>
</protein>
<dbReference type="AlphaFoldDB" id="A0A165B2B2"/>
<sequence>MITDHACLAPCRRPCSASSTLVVALGPCDPATFAVVSHWSVPSENGDNKSPLTTPALHASADDREVLMALCPSLRARRKPGSAVLIYSQVIVNHCSQMLETARPACALSHSHLLR</sequence>
<proteinExistence type="predicted"/>
<dbReference type="EMBL" id="KV426577">
    <property type="protein sequence ID" value="KZV79690.1"/>
    <property type="molecule type" value="Genomic_DNA"/>
</dbReference>
<evidence type="ECO:0000313" key="1">
    <source>
        <dbReference type="EMBL" id="KZV79690.1"/>
    </source>
</evidence>
<dbReference type="InParanoid" id="A0A165B2B2"/>
<name>A0A165B2B2_EXIGL</name>
<reference evidence="1 2" key="1">
    <citation type="journal article" date="2016" name="Mol. Biol. Evol.">
        <title>Comparative Genomics of Early-Diverging Mushroom-Forming Fungi Provides Insights into the Origins of Lignocellulose Decay Capabilities.</title>
        <authorList>
            <person name="Nagy L.G."/>
            <person name="Riley R."/>
            <person name="Tritt A."/>
            <person name="Adam C."/>
            <person name="Daum C."/>
            <person name="Floudas D."/>
            <person name="Sun H."/>
            <person name="Yadav J.S."/>
            <person name="Pangilinan J."/>
            <person name="Larsson K.H."/>
            <person name="Matsuura K."/>
            <person name="Barry K."/>
            <person name="Labutti K."/>
            <person name="Kuo R."/>
            <person name="Ohm R.A."/>
            <person name="Bhattacharya S.S."/>
            <person name="Shirouzu T."/>
            <person name="Yoshinaga Y."/>
            <person name="Martin F.M."/>
            <person name="Grigoriev I.V."/>
            <person name="Hibbett D.S."/>
        </authorList>
    </citation>
    <scope>NUCLEOTIDE SEQUENCE [LARGE SCALE GENOMIC DNA]</scope>
    <source>
        <strain evidence="1 2">HHB12029</strain>
    </source>
</reference>
<organism evidence="1 2">
    <name type="scientific">Exidia glandulosa HHB12029</name>
    <dbReference type="NCBI Taxonomy" id="1314781"/>
    <lineage>
        <taxon>Eukaryota</taxon>
        <taxon>Fungi</taxon>
        <taxon>Dikarya</taxon>
        <taxon>Basidiomycota</taxon>
        <taxon>Agaricomycotina</taxon>
        <taxon>Agaricomycetes</taxon>
        <taxon>Auriculariales</taxon>
        <taxon>Exidiaceae</taxon>
        <taxon>Exidia</taxon>
    </lineage>
</organism>